<evidence type="ECO:0000313" key="13">
    <source>
        <dbReference type="Proteomes" id="UP000019184"/>
    </source>
</evidence>
<evidence type="ECO:0000259" key="11">
    <source>
        <dbReference type="PROSITE" id="PS50109"/>
    </source>
</evidence>
<feature type="transmembrane region" description="Helical" evidence="10">
    <location>
        <begin position="35"/>
        <end position="54"/>
    </location>
</feature>
<organism evidence="12 13">
    <name type="scientific">Candidatus Contendobacter odensis Run_B_J11</name>
    <dbReference type="NCBI Taxonomy" id="1400861"/>
    <lineage>
        <taxon>Bacteria</taxon>
        <taxon>Pseudomonadati</taxon>
        <taxon>Pseudomonadota</taxon>
        <taxon>Gammaproteobacteria</taxon>
        <taxon>Candidatus Competibacteraceae</taxon>
        <taxon>Candidatus Contendibacter</taxon>
    </lineage>
</organism>
<keyword evidence="5" id="KW-0597">Phosphoprotein</keyword>
<dbReference type="OrthoDB" id="9785252at2"/>
<keyword evidence="10" id="KW-0812">Transmembrane</keyword>
<name>A0A7U7G8J6_9GAMM</name>
<dbReference type="EC" id="2.7.13.3" evidence="3"/>
<feature type="transmembrane region" description="Helical" evidence="10">
    <location>
        <begin position="7"/>
        <end position="29"/>
    </location>
</feature>
<dbReference type="PANTHER" id="PTHR44936">
    <property type="entry name" value="SENSOR PROTEIN CREC"/>
    <property type="match status" value="1"/>
</dbReference>
<sequence>MEDLRRLLLLRLLVMLGPVIMLLWLYFGLIPPHALPAWSIVISLGLMALAAATLRLRTQRATALTAWELFAHLQIDVLALAILLFFSGGASNPFVSLLLLPLIITAALLPPGCVWAMAGVTVTVYTALMFYYLPLPGMISGHGPGFHAHLWGMWLVFVISALLIAGFVARLAEMLRQRDRQLARLREKALRDEQILTLGMFAAGAAHELGTPLSTIAVLARELEHAHGEDAPHRADLRTLRQQVEVCKSILGDLLKSADLATDREAAQALDVLLEHIRNRWQLLHPRVPLRVSCAGPSPSPAVAAPQTIGQTLISLLNNAADACPKGVDLAGRWDACRVVIEIRDHGPGLPPDVANRVGEAFFSTKEGGIGIGLLLANAALERLGGEVSLLRDPQGGTCTRIDLPARVGMA</sequence>
<evidence type="ECO:0000313" key="12">
    <source>
        <dbReference type="EMBL" id="CDH43157.1"/>
    </source>
</evidence>
<dbReference type="SMART" id="SM00387">
    <property type="entry name" value="HATPase_c"/>
    <property type="match status" value="1"/>
</dbReference>
<dbReference type="Pfam" id="PF25323">
    <property type="entry name" value="6TM_PilS"/>
    <property type="match status" value="1"/>
</dbReference>
<evidence type="ECO:0000256" key="4">
    <source>
        <dbReference type="ARBA" id="ARBA00022475"/>
    </source>
</evidence>
<dbReference type="SUPFAM" id="SSF47384">
    <property type="entry name" value="Homodimeric domain of signal transducing histidine kinase"/>
    <property type="match status" value="1"/>
</dbReference>
<dbReference type="PANTHER" id="PTHR44936:SF10">
    <property type="entry name" value="SENSOR PROTEIN RSTB"/>
    <property type="match status" value="1"/>
</dbReference>
<dbReference type="Gene3D" id="3.30.565.10">
    <property type="entry name" value="Histidine kinase-like ATPase, C-terminal domain"/>
    <property type="match status" value="1"/>
</dbReference>
<dbReference type="InterPro" id="IPR050980">
    <property type="entry name" value="2C_sensor_his_kinase"/>
</dbReference>
<dbReference type="SUPFAM" id="SSF55874">
    <property type="entry name" value="ATPase domain of HSP90 chaperone/DNA topoisomerase II/histidine kinase"/>
    <property type="match status" value="1"/>
</dbReference>
<gene>
    <name evidence="12" type="ORF">BN874_1070015</name>
</gene>
<dbReference type="GO" id="GO:0000155">
    <property type="term" value="F:phosphorelay sensor kinase activity"/>
    <property type="evidence" value="ECO:0007669"/>
    <property type="project" value="InterPro"/>
</dbReference>
<evidence type="ECO:0000256" key="6">
    <source>
        <dbReference type="ARBA" id="ARBA00022679"/>
    </source>
</evidence>
<dbReference type="EMBL" id="CBTK010000010">
    <property type="protein sequence ID" value="CDH43157.1"/>
    <property type="molecule type" value="Genomic_DNA"/>
</dbReference>
<evidence type="ECO:0000256" key="10">
    <source>
        <dbReference type="SAM" id="Phobius"/>
    </source>
</evidence>
<comment type="caution">
    <text evidence="12">The sequence shown here is derived from an EMBL/GenBank/DDBJ whole genome shotgun (WGS) entry which is preliminary data.</text>
</comment>
<keyword evidence="13" id="KW-1185">Reference proteome</keyword>
<evidence type="ECO:0000256" key="7">
    <source>
        <dbReference type="ARBA" id="ARBA00022741"/>
    </source>
</evidence>
<dbReference type="InterPro" id="IPR036097">
    <property type="entry name" value="HisK_dim/P_sf"/>
</dbReference>
<dbReference type="GO" id="GO:0005886">
    <property type="term" value="C:plasma membrane"/>
    <property type="evidence" value="ECO:0007669"/>
    <property type="project" value="UniProtKB-SubCell"/>
</dbReference>
<evidence type="ECO:0000256" key="1">
    <source>
        <dbReference type="ARBA" id="ARBA00000085"/>
    </source>
</evidence>
<evidence type="ECO:0000256" key="2">
    <source>
        <dbReference type="ARBA" id="ARBA00004651"/>
    </source>
</evidence>
<comment type="subcellular location">
    <subcellularLocation>
        <location evidence="2">Cell membrane</location>
        <topology evidence="2">Multi-pass membrane protein</topology>
    </subcellularLocation>
</comment>
<dbReference type="CDD" id="cd00082">
    <property type="entry name" value="HisKA"/>
    <property type="match status" value="1"/>
</dbReference>
<protein>
    <recommendedName>
        <fullName evidence="3">histidine kinase</fullName>
        <ecNumber evidence="3">2.7.13.3</ecNumber>
    </recommendedName>
</protein>
<feature type="domain" description="Histidine kinase" evidence="11">
    <location>
        <begin position="204"/>
        <end position="408"/>
    </location>
</feature>
<dbReference type="GO" id="GO:0005524">
    <property type="term" value="F:ATP binding"/>
    <property type="evidence" value="ECO:0007669"/>
    <property type="project" value="UniProtKB-KW"/>
</dbReference>
<dbReference type="RefSeq" id="WP_034430117.1">
    <property type="nucleotide sequence ID" value="NZ_CBTK010000010.1"/>
</dbReference>
<keyword evidence="7" id="KW-0547">Nucleotide-binding</keyword>
<evidence type="ECO:0000256" key="3">
    <source>
        <dbReference type="ARBA" id="ARBA00012438"/>
    </source>
</evidence>
<reference evidence="12 13" key="1">
    <citation type="journal article" date="2014" name="ISME J.">
        <title>Candidatus Competibacter-lineage genomes retrieved from metagenomes reveal functional metabolic diversity.</title>
        <authorList>
            <person name="McIlroy S.J."/>
            <person name="Albertsen M."/>
            <person name="Andresen E.K."/>
            <person name="Saunders A.M."/>
            <person name="Kristiansen R."/>
            <person name="Stokholm-Bjerregaard M."/>
            <person name="Nielsen K.L."/>
            <person name="Nielsen P.H."/>
        </authorList>
    </citation>
    <scope>NUCLEOTIDE SEQUENCE [LARGE SCALE GENOMIC DNA]</scope>
    <source>
        <strain evidence="12 13">Run_B_J11</strain>
    </source>
</reference>
<feature type="transmembrane region" description="Helical" evidence="10">
    <location>
        <begin position="92"/>
        <end position="109"/>
    </location>
</feature>
<comment type="catalytic activity">
    <reaction evidence="1">
        <text>ATP + protein L-histidine = ADP + protein N-phospho-L-histidine.</text>
        <dbReference type="EC" id="2.7.13.3"/>
    </reaction>
</comment>
<dbReference type="PRINTS" id="PR00344">
    <property type="entry name" value="BCTRLSENSOR"/>
</dbReference>
<dbReference type="AlphaFoldDB" id="A0A7U7G8J6"/>
<keyword evidence="8 12" id="KW-0418">Kinase</keyword>
<feature type="transmembrane region" description="Helical" evidence="10">
    <location>
        <begin position="66"/>
        <end position="86"/>
    </location>
</feature>
<dbReference type="InterPro" id="IPR003661">
    <property type="entry name" value="HisK_dim/P_dom"/>
</dbReference>
<dbReference type="SMART" id="SM00388">
    <property type="entry name" value="HisKA"/>
    <property type="match status" value="1"/>
</dbReference>
<dbReference type="InterPro" id="IPR004358">
    <property type="entry name" value="Sig_transdc_His_kin-like_C"/>
</dbReference>
<dbReference type="InterPro" id="IPR005467">
    <property type="entry name" value="His_kinase_dom"/>
</dbReference>
<feature type="transmembrane region" description="Helical" evidence="10">
    <location>
        <begin position="153"/>
        <end position="172"/>
    </location>
</feature>
<keyword evidence="10" id="KW-0472">Membrane</keyword>
<proteinExistence type="predicted"/>
<dbReference type="Proteomes" id="UP000019184">
    <property type="component" value="Unassembled WGS sequence"/>
</dbReference>
<keyword evidence="6" id="KW-0808">Transferase</keyword>
<dbReference type="InterPro" id="IPR003594">
    <property type="entry name" value="HATPase_dom"/>
</dbReference>
<keyword evidence="4" id="KW-1003">Cell membrane</keyword>
<dbReference type="InterPro" id="IPR036890">
    <property type="entry name" value="HATPase_C_sf"/>
</dbReference>
<accession>A0A7U7G8J6</accession>
<dbReference type="Gene3D" id="1.10.287.130">
    <property type="match status" value="1"/>
</dbReference>
<keyword evidence="9" id="KW-0067">ATP-binding</keyword>
<keyword evidence="10" id="KW-1133">Transmembrane helix</keyword>
<evidence type="ECO:0000256" key="9">
    <source>
        <dbReference type="ARBA" id="ARBA00022840"/>
    </source>
</evidence>
<dbReference type="PROSITE" id="PS50109">
    <property type="entry name" value="HIS_KIN"/>
    <property type="match status" value="1"/>
</dbReference>
<feature type="transmembrane region" description="Helical" evidence="10">
    <location>
        <begin position="114"/>
        <end position="133"/>
    </location>
</feature>
<evidence type="ECO:0000256" key="5">
    <source>
        <dbReference type="ARBA" id="ARBA00022553"/>
    </source>
</evidence>
<dbReference type="Pfam" id="PF00512">
    <property type="entry name" value="HisKA"/>
    <property type="match status" value="1"/>
</dbReference>
<evidence type="ECO:0000256" key="8">
    <source>
        <dbReference type="ARBA" id="ARBA00022777"/>
    </source>
</evidence>
<dbReference type="Pfam" id="PF02518">
    <property type="entry name" value="HATPase_c"/>
    <property type="match status" value="1"/>
</dbReference>